<feature type="coiled-coil region" evidence="2">
    <location>
        <begin position="651"/>
        <end position="689"/>
    </location>
</feature>
<sequence>MRWLTHVVVILPLMAHAQTTEQLVSDLIADAPNGFNAVAETDVFQGLENGGEILGFDGWVRNGEARYMASVKLAEIDEAGRRTLHEKFQAYRNRFSNRLAGWERESANTFFYGSDTFTKKESGSQTRVILALENVDGTDMVWLRVEYIGPGSAPIARLSQKTEETPNLIQDEAPEIPVLKTEKGQQALLALLDEADTEFRDVRIATDDPEIFHLPETVLNPPEEEPRQLLRSTGPMRYELELWLVPKYGFDSYNLPQEELEDLLTENGWVVEHKNRRWTARPENSRAKRLVKKAFRGREYLVLEMVKEAYRPLVEKYPHLTDVDCLSGDCINGYASIRYLTDDPEYRYEGFFKEARPDGLGMQFMSYSDPTEDPLPAYIGNFKNGERHGPGISYQFSGGDDLAMIRKDDHYFTAKDEVLLLPHLYQEYENGELLMESEKYWLHHQPQDREAGFLIKTPFAVYFGKPVSGDCQNGEGMLELPGLGTFSGSFENGRAQGYGELTLPNGEIKAFVLHDGVPEYIRTLALPEGVSRIAAAKRGAFQLAVNDCLEGNCLNGEGVALMGSADLFSVGQYDYEGIYRGGFKNGKFHGQGTMLPFVTDEQTTLTIAGTFEDGMRQGRFVKTRNGEEEIQYFKDDVRYTESGQLFSDYLAEDLERRRAEYKKLLAEKIEQEKRRLAAVARRNEEIRKRNEARKRAAKRRRAPRRNVLYSQTFSGRSHRIPAYGSFGILVEDLRGKGSQEIVVEYIGGYGGGFAHQRYRMSGGVLSVYIGDENPDPDKPRLTDPELLNKFTPSNYYIIHCSKASHYQITAYN</sequence>
<dbReference type="SUPFAM" id="SSF82185">
    <property type="entry name" value="Histone H3 K4-specific methyltransferase SET7/9 N-terminal domain"/>
    <property type="match status" value="3"/>
</dbReference>
<dbReference type="SMART" id="SM00698">
    <property type="entry name" value="MORN"/>
    <property type="match status" value="4"/>
</dbReference>
<protein>
    <recommendedName>
        <fullName evidence="5">WG containing repeat-containing protein</fullName>
    </recommendedName>
</protein>
<dbReference type="PANTHER" id="PTHR43215:SF14">
    <property type="entry name" value="RADIAL SPOKE HEAD 1 HOMOLOG"/>
    <property type="match status" value="1"/>
</dbReference>
<evidence type="ECO:0008006" key="5">
    <source>
        <dbReference type="Google" id="ProtNLM"/>
    </source>
</evidence>
<dbReference type="InterPro" id="IPR003409">
    <property type="entry name" value="MORN"/>
</dbReference>
<evidence type="ECO:0000256" key="2">
    <source>
        <dbReference type="SAM" id="Coils"/>
    </source>
</evidence>
<dbReference type="PANTHER" id="PTHR43215">
    <property type="entry name" value="RADIAL SPOKE HEAD 1 HOMOLOG"/>
    <property type="match status" value="1"/>
</dbReference>
<comment type="caution">
    <text evidence="3">The sequence shown here is derived from an EMBL/GenBank/DDBJ whole genome shotgun (WGS) entry which is preliminary data.</text>
</comment>
<dbReference type="EMBL" id="JARVCO010000012">
    <property type="protein sequence ID" value="MDZ8119911.1"/>
    <property type="molecule type" value="Genomic_DNA"/>
</dbReference>
<name>A0ABU5N0M5_9BACT</name>
<evidence type="ECO:0000313" key="4">
    <source>
        <dbReference type="Proteomes" id="UP001290861"/>
    </source>
</evidence>
<keyword evidence="4" id="KW-1185">Reference proteome</keyword>
<accession>A0ABU5N0M5</accession>
<evidence type="ECO:0000313" key="3">
    <source>
        <dbReference type="EMBL" id="MDZ8119911.1"/>
    </source>
</evidence>
<evidence type="ECO:0000256" key="1">
    <source>
        <dbReference type="ARBA" id="ARBA00022737"/>
    </source>
</evidence>
<proteinExistence type="predicted"/>
<gene>
    <name evidence="3" type="ORF">P9H32_14875</name>
</gene>
<dbReference type="RefSeq" id="WP_322609693.1">
    <property type="nucleotide sequence ID" value="NZ_JARVCO010000012.1"/>
</dbReference>
<dbReference type="Pfam" id="PF02493">
    <property type="entry name" value="MORN"/>
    <property type="match status" value="3"/>
</dbReference>
<dbReference type="Proteomes" id="UP001290861">
    <property type="component" value="Unassembled WGS sequence"/>
</dbReference>
<organism evidence="3 4">
    <name type="scientific">Pontiella agarivorans</name>
    <dbReference type="NCBI Taxonomy" id="3038953"/>
    <lineage>
        <taxon>Bacteria</taxon>
        <taxon>Pseudomonadati</taxon>
        <taxon>Kiritimatiellota</taxon>
        <taxon>Kiritimatiellia</taxon>
        <taxon>Kiritimatiellales</taxon>
        <taxon>Pontiellaceae</taxon>
        <taxon>Pontiella</taxon>
    </lineage>
</organism>
<keyword evidence="2" id="KW-0175">Coiled coil</keyword>
<keyword evidence="1" id="KW-0677">Repeat</keyword>
<reference evidence="3 4" key="1">
    <citation type="journal article" date="2024" name="Appl. Environ. Microbiol.">
        <title>Pontiella agarivorans sp. nov., a novel marine anaerobic bacterium capable of degrading macroalgal polysaccharides and fixing nitrogen.</title>
        <authorList>
            <person name="Liu N."/>
            <person name="Kivenson V."/>
            <person name="Peng X."/>
            <person name="Cui Z."/>
            <person name="Lankiewicz T.S."/>
            <person name="Gosselin K.M."/>
            <person name="English C.J."/>
            <person name="Blair E.M."/>
            <person name="O'Malley M.A."/>
            <person name="Valentine D.L."/>
        </authorList>
    </citation>
    <scope>NUCLEOTIDE SEQUENCE [LARGE SCALE GENOMIC DNA]</scope>
    <source>
        <strain evidence="3 4">NLcol2</strain>
    </source>
</reference>